<dbReference type="EMBL" id="JAXCGZ010023605">
    <property type="protein sequence ID" value="KAK7007284.1"/>
    <property type="molecule type" value="Genomic_DNA"/>
</dbReference>
<gene>
    <name evidence="2" type="ORF">SK128_006199</name>
</gene>
<organism evidence="2 3">
    <name type="scientific">Halocaridina rubra</name>
    <name type="common">Hawaiian red shrimp</name>
    <dbReference type="NCBI Taxonomy" id="373956"/>
    <lineage>
        <taxon>Eukaryota</taxon>
        <taxon>Metazoa</taxon>
        <taxon>Ecdysozoa</taxon>
        <taxon>Arthropoda</taxon>
        <taxon>Crustacea</taxon>
        <taxon>Multicrustacea</taxon>
        <taxon>Malacostraca</taxon>
        <taxon>Eumalacostraca</taxon>
        <taxon>Eucarida</taxon>
        <taxon>Decapoda</taxon>
        <taxon>Pleocyemata</taxon>
        <taxon>Caridea</taxon>
        <taxon>Atyoidea</taxon>
        <taxon>Atyidae</taxon>
        <taxon>Halocaridina</taxon>
    </lineage>
</organism>
<feature type="region of interest" description="Disordered" evidence="1">
    <location>
        <begin position="1"/>
        <end position="28"/>
    </location>
</feature>
<proteinExistence type="predicted"/>
<feature type="non-terminal residue" evidence="2">
    <location>
        <position position="154"/>
    </location>
</feature>
<evidence type="ECO:0000256" key="1">
    <source>
        <dbReference type="SAM" id="MobiDB-lite"/>
    </source>
</evidence>
<dbReference type="AlphaFoldDB" id="A0AAN8WEA9"/>
<reference evidence="2 3" key="1">
    <citation type="submission" date="2023-11" db="EMBL/GenBank/DDBJ databases">
        <title>Halocaridina rubra genome assembly.</title>
        <authorList>
            <person name="Smith C."/>
        </authorList>
    </citation>
    <scope>NUCLEOTIDE SEQUENCE [LARGE SCALE GENOMIC DNA]</scope>
    <source>
        <strain evidence="2">EP-1</strain>
        <tissue evidence="2">Whole</tissue>
    </source>
</reference>
<sequence length="154" mass="16990">MKEDTSQRTSSSGHCERLRTSHSTSVTSGPCQFCTFRHGPGNCPATDGTCHNCGHRGHWVNPAKCPAKLYPVALCSKTEHYDKCCQTRMKDNGQGGSSSKGKASTSSRQSPTKNIATVIVLDQLLPPITRLPCLYVFIWYLAKLRHGFICFLTR</sequence>
<accession>A0AAN8WEA9</accession>
<keyword evidence="3" id="KW-1185">Reference proteome</keyword>
<evidence type="ECO:0000313" key="3">
    <source>
        <dbReference type="Proteomes" id="UP001381693"/>
    </source>
</evidence>
<protein>
    <submittedName>
        <fullName evidence="2">Uncharacterized protein</fullName>
    </submittedName>
</protein>
<evidence type="ECO:0000313" key="2">
    <source>
        <dbReference type="EMBL" id="KAK7007284.1"/>
    </source>
</evidence>
<name>A0AAN8WEA9_HALRR</name>
<dbReference type="Proteomes" id="UP001381693">
    <property type="component" value="Unassembled WGS sequence"/>
</dbReference>
<comment type="caution">
    <text evidence="2">The sequence shown here is derived from an EMBL/GenBank/DDBJ whole genome shotgun (WGS) entry which is preliminary data.</text>
</comment>